<dbReference type="Pfam" id="PF00072">
    <property type="entry name" value="Response_reg"/>
    <property type="match status" value="1"/>
</dbReference>
<dbReference type="PROSITE" id="PS50043">
    <property type="entry name" value="HTH_LUXR_2"/>
    <property type="match status" value="1"/>
</dbReference>
<proteinExistence type="predicted"/>
<dbReference type="InterPro" id="IPR011006">
    <property type="entry name" value="CheY-like_superfamily"/>
</dbReference>
<dbReference type="SMART" id="SM00421">
    <property type="entry name" value="HTH_LUXR"/>
    <property type="match status" value="1"/>
</dbReference>
<dbReference type="PRINTS" id="PR00038">
    <property type="entry name" value="HTHLUXR"/>
</dbReference>
<dbReference type="OrthoDB" id="9802186at2"/>
<dbReference type="SUPFAM" id="SSF52172">
    <property type="entry name" value="CheY-like"/>
    <property type="match status" value="1"/>
</dbReference>
<protein>
    <submittedName>
        <fullName evidence="7">Two component transcriptional regulator, LuxR family</fullName>
    </submittedName>
</protein>
<keyword evidence="1" id="KW-0805">Transcription regulation</keyword>
<dbReference type="Gene3D" id="1.10.10.10">
    <property type="entry name" value="Winged helix-like DNA-binding domain superfamily/Winged helix DNA-binding domain"/>
    <property type="match status" value="1"/>
</dbReference>
<sequence length="211" mass="22550">MSEALPVVHVIDDDASFLVALARLLKASGYTVQTHASAADFLAELGDGAGCVVTDLRMPGMDGLDLQQALKRGANVLPVVFLTGEGDIPSTVQAMRQGAEDFLTKRAPKEDLLAAVDRAIARNARSRAESARLHALRARFAALTRRELGVLRHVVTGRLNKQIAADLGISERTVKLHRTAITTKLQAHSVAELTRLAQASGLFEGTPSDLP</sequence>
<evidence type="ECO:0000256" key="1">
    <source>
        <dbReference type="ARBA" id="ARBA00023015"/>
    </source>
</evidence>
<evidence type="ECO:0000313" key="7">
    <source>
        <dbReference type="EMBL" id="ACV34635.1"/>
    </source>
</evidence>
<dbReference type="Gene3D" id="3.40.50.2300">
    <property type="match status" value="1"/>
</dbReference>
<dbReference type="CDD" id="cd06170">
    <property type="entry name" value="LuxR_C_like"/>
    <property type="match status" value="1"/>
</dbReference>
<evidence type="ECO:0000259" key="6">
    <source>
        <dbReference type="PROSITE" id="PS50110"/>
    </source>
</evidence>
<dbReference type="InterPro" id="IPR000792">
    <property type="entry name" value="Tscrpt_reg_LuxR_C"/>
</dbReference>
<feature type="domain" description="HTH luxR-type" evidence="5">
    <location>
        <begin position="136"/>
        <end position="201"/>
    </location>
</feature>
<name>C7RSC2_ACCRE</name>
<dbReference type="SMART" id="SM00448">
    <property type="entry name" value="REC"/>
    <property type="match status" value="1"/>
</dbReference>
<dbReference type="GO" id="GO:0000160">
    <property type="term" value="P:phosphorelay signal transduction system"/>
    <property type="evidence" value="ECO:0007669"/>
    <property type="project" value="InterPro"/>
</dbReference>
<dbReference type="InterPro" id="IPR001789">
    <property type="entry name" value="Sig_transdc_resp-reg_receiver"/>
</dbReference>
<feature type="domain" description="Response regulatory" evidence="6">
    <location>
        <begin position="7"/>
        <end position="120"/>
    </location>
</feature>
<dbReference type="PANTHER" id="PTHR44688">
    <property type="entry name" value="DNA-BINDING TRANSCRIPTIONAL ACTIVATOR DEVR_DOSR"/>
    <property type="match status" value="1"/>
</dbReference>
<dbReference type="HOGENOM" id="CLU_000445_90_4_4"/>
<dbReference type="KEGG" id="app:CAP2UW1_1311"/>
<accession>C7RSC2</accession>
<evidence type="ECO:0000256" key="3">
    <source>
        <dbReference type="ARBA" id="ARBA00023163"/>
    </source>
</evidence>
<gene>
    <name evidence="7" type="ordered locus">CAP2UW1_1311</name>
</gene>
<dbReference type="PROSITE" id="PS00622">
    <property type="entry name" value="HTH_LUXR_1"/>
    <property type="match status" value="1"/>
</dbReference>
<dbReference type="AlphaFoldDB" id="C7RSC2"/>
<dbReference type="Pfam" id="PF00196">
    <property type="entry name" value="GerE"/>
    <property type="match status" value="1"/>
</dbReference>
<dbReference type="InterPro" id="IPR036388">
    <property type="entry name" value="WH-like_DNA-bd_sf"/>
</dbReference>
<dbReference type="GO" id="GO:0003677">
    <property type="term" value="F:DNA binding"/>
    <property type="evidence" value="ECO:0007669"/>
    <property type="project" value="UniProtKB-KW"/>
</dbReference>
<dbReference type="eggNOG" id="COG4566">
    <property type="taxonomic scope" value="Bacteria"/>
</dbReference>
<dbReference type="EMBL" id="CP001715">
    <property type="protein sequence ID" value="ACV34635.1"/>
    <property type="molecule type" value="Genomic_DNA"/>
</dbReference>
<reference evidence="7" key="1">
    <citation type="submission" date="2009-08" db="EMBL/GenBank/DDBJ databases">
        <authorList>
            <consortium name="US DOE Joint Genome Institute"/>
            <person name="Lucas S."/>
            <person name="Copeland A."/>
            <person name="Lapidus A."/>
            <person name="Glavina del Rio T."/>
            <person name="Dalin E."/>
            <person name="Tice H."/>
            <person name="Bruce D."/>
            <person name="Barry K."/>
            <person name="Pitluck S."/>
            <person name="Lowry S."/>
            <person name="Larimer F."/>
            <person name="Land M."/>
            <person name="Hauser L."/>
            <person name="Kyrpides N."/>
            <person name="Ivanova N."/>
            <person name="McMahon K.D."/>
            <person name="Hugenholtz P."/>
        </authorList>
    </citation>
    <scope>NUCLEOTIDE SEQUENCE</scope>
    <source>
        <strain evidence="7">UW-1</strain>
    </source>
</reference>
<feature type="modified residue" description="4-aspartylphosphate" evidence="4">
    <location>
        <position position="55"/>
    </location>
</feature>
<dbReference type="InterPro" id="IPR016032">
    <property type="entry name" value="Sig_transdc_resp-reg_C-effctor"/>
</dbReference>
<keyword evidence="4" id="KW-0597">Phosphoprotein</keyword>
<keyword evidence="3" id="KW-0804">Transcription</keyword>
<keyword evidence="2" id="KW-0238">DNA-binding</keyword>
<dbReference type="SUPFAM" id="SSF46894">
    <property type="entry name" value="C-terminal effector domain of the bipartite response regulators"/>
    <property type="match status" value="1"/>
</dbReference>
<evidence type="ECO:0000256" key="2">
    <source>
        <dbReference type="ARBA" id="ARBA00023125"/>
    </source>
</evidence>
<evidence type="ECO:0000256" key="4">
    <source>
        <dbReference type="PROSITE-ProRule" id="PRU00169"/>
    </source>
</evidence>
<dbReference type="GO" id="GO:0006355">
    <property type="term" value="P:regulation of DNA-templated transcription"/>
    <property type="evidence" value="ECO:0007669"/>
    <property type="project" value="InterPro"/>
</dbReference>
<dbReference type="PROSITE" id="PS50110">
    <property type="entry name" value="RESPONSE_REGULATORY"/>
    <property type="match status" value="1"/>
</dbReference>
<organism evidence="7">
    <name type="scientific">Accumulibacter regalis</name>
    <dbReference type="NCBI Taxonomy" id="522306"/>
    <lineage>
        <taxon>Bacteria</taxon>
        <taxon>Pseudomonadati</taxon>
        <taxon>Pseudomonadota</taxon>
        <taxon>Betaproteobacteria</taxon>
        <taxon>Candidatus Accumulibacter</taxon>
    </lineage>
</organism>
<evidence type="ECO:0000259" key="5">
    <source>
        <dbReference type="PROSITE" id="PS50043"/>
    </source>
</evidence>
<reference evidence="7" key="2">
    <citation type="submission" date="2009-09" db="EMBL/GenBank/DDBJ databases">
        <title>Complete sequence of chromosome of Candidatus Accumulibacter phosphatis clade IIA str. UW-1.</title>
        <authorList>
            <consortium name="US DOE Joint Genome Institute"/>
            <person name="Martin H.G."/>
            <person name="Ivanova N."/>
            <person name="Kunin V."/>
            <person name="Warnecke F."/>
            <person name="Barry K."/>
            <person name="He S."/>
            <person name="Salamov A."/>
            <person name="Szeto E."/>
            <person name="Dalin E."/>
            <person name="Pangilinan J.L."/>
            <person name="Lapidus A."/>
            <person name="Lowry S."/>
            <person name="Kyrpides N.C."/>
            <person name="McMahon K.D."/>
            <person name="Hugenholtz P."/>
        </authorList>
    </citation>
    <scope>NUCLEOTIDE SEQUENCE [LARGE SCALE GENOMIC DNA]</scope>
    <source>
        <strain evidence="7">UW-1</strain>
    </source>
</reference>
<dbReference type="STRING" id="522306.CAP2UW1_1311"/>
<dbReference type="PANTHER" id="PTHR44688:SF16">
    <property type="entry name" value="DNA-BINDING TRANSCRIPTIONAL ACTIVATOR DEVR_DOSR"/>
    <property type="match status" value="1"/>
</dbReference>